<dbReference type="AlphaFoldDB" id="A0A226EJT5"/>
<keyword evidence="5" id="KW-0325">Glycoprotein</keyword>
<evidence type="ECO:0000256" key="2">
    <source>
        <dbReference type="ARBA" id="ARBA00022525"/>
    </source>
</evidence>
<dbReference type="SUPFAM" id="SSF50494">
    <property type="entry name" value="Trypsin-like serine proteases"/>
    <property type="match status" value="1"/>
</dbReference>
<organism evidence="10 11">
    <name type="scientific">Folsomia candida</name>
    <name type="common">Springtail</name>
    <dbReference type="NCBI Taxonomy" id="158441"/>
    <lineage>
        <taxon>Eukaryota</taxon>
        <taxon>Metazoa</taxon>
        <taxon>Ecdysozoa</taxon>
        <taxon>Arthropoda</taxon>
        <taxon>Hexapoda</taxon>
        <taxon>Collembola</taxon>
        <taxon>Entomobryomorpha</taxon>
        <taxon>Isotomoidea</taxon>
        <taxon>Isotomidae</taxon>
        <taxon>Proisotominae</taxon>
        <taxon>Folsomia</taxon>
    </lineage>
</organism>
<dbReference type="OrthoDB" id="10061449at2759"/>
<dbReference type="EMBL" id="LNIX01000003">
    <property type="protein sequence ID" value="OXA57468.1"/>
    <property type="molecule type" value="Genomic_DNA"/>
</dbReference>
<dbReference type="GO" id="GO:0004252">
    <property type="term" value="F:serine-type endopeptidase activity"/>
    <property type="evidence" value="ECO:0007669"/>
    <property type="project" value="InterPro"/>
</dbReference>
<accession>A0A226EJT5</accession>
<dbReference type="CDD" id="cd00190">
    <property type="entry name" value="Tryp_SPc"/>
    <property type="match status" value="1"/>
</dbReference>
<keyword evidence="7" id="KW-0378">Hydrolase</keyword>
<comment type="caution">
    <text evidence="10">The sequence shown here is derived from an EMBL/GenBank/DDBJ whole genome shotgun (WGS) entry which is preliminary data.</text>
</comment>
<feature type="signal peptide" evidence="8">
    <location>
        <begin position="1"/>
        <end position="21"/>
    </location>
</feature>
<sequence length="290" mass="32055">MTFLASSFAVFLLSVMVGIRADDGMRIVGGEAASPGEFPYQVFIENVFNSTEILKCGGALYNQEYVVTAAHCMYFKDLGTYANPKRIWITAGTTDLEEGANAPQGDINRDKQITRVVEIIPHPKFEYKKYEGDLGTIPTYDIALLRMNPPLKLNERTQPISLAPADYVVQGNGTVTGWGRPDPYGKWTKQMRKVDIPLVDWQQCAKMFKGYATVTQDMFCSGTLEGGVTPCNGDSGGPVACRYDNDPSGRSFLCGIASFGPNRCPNYSVYTRVSAYVSWVEEQVQKRQTA</sequence>
<keyword evidence="4" id="KW-1015">Disulfide bond</keyword>
<name>A0A226EJT5_FOLCA</name>
<evidence type="ECO:0000256" key="3">
    <source>
        <dbReference type="ARBA" id="ARBA00022729"/>
    </source>
</evidence>
<dbReference type="InterPro" id="IPR051487">
    <property type="entry name" value="Ser/Thr_Proteases_Immune/Dev"/>
</dbReference>
<keyword evidence="2" id="KW-0964">Secreted</keyword>
<feature type="domain" description="Peptidase S1" evidence="9">
    <location>
        <begin position="27"/>
        <end position="285"/>
    </location>
</feature>
<dbReference type="GO" id="GO:0006508">
    <property type="term" value="P:proteolysis"/>
    <property type="evidence" value="ECO:0007669"/>
    <property type="project" value="UniProtKB-KW"/>
</dbReference>
<dbReference type="STRING" id="158441.A0A226EJT5"/>
<dbReference type="InterPro" id="IPR001314">
    <property type="entry name" value="Peptidase_S1A"/>
</dbReference>
<dbReference type="FunFam" id="2.40.10.10:FF:000054">
    <property type="entry name" value="Complement C1r subcomponent"/>
    <property type="match status" value="1"/>
</dbReference>
<comment type="subcellular location">
    <subcellularLocation>
        <location evidence="1">Secreted</location>
    </subcellularLocation>
</comment>
<dbReference type="InterPro" id="IPR009003">
    <property type="entry name" value="Peptidase_S1_PA"/>
</dbReference>
<protein>
    <submittedName>
        <fullName evidence="10">Coagulation factor IX</fullName>
    </submittedName>
</protein>
<evidence type="ECO:0000259" key="9">
    <source>
        <dbReference type="PROSITE" id="PS50240"/>
    </source>
</evidence>
<evidence type="ECO:0000256" key="4">
    <source>
        <dbReference type="ARBA" id="ARBA00023157"/>
    </source>
</evidence>
<dbReference type="PRINTS" id="PR00722">
    <property type="entry name" value="CHYMOTRYPSIN"/>
</dbReference>
<evidence type="ECO:0000313" key="11">
    <source>
        <dbReference type="Proteomes" id="UP000198287"/>
    </source>
</evidence>
<dbReference type="InterPro" id="IPR001254">
    <property type="entry name" value="Trypsin_dom"/>
</dbReference>
<evidence type="ECO:0000313" key="10">
    <source>
        <dbReference type="EMBL" id="OXA57468.1"/>
    </source>
</evidence>
<reference evidence="10 11" key="1">
    <citation type="submission" date="2015-12" db="EMBL/GenBank/DDBJ databases">
        <title>The genome of Folsomia candida.</title>
        <authorList>
            <person name="Faddeeva A."/>
            <person name="Derks M.F."/>
            <person name="Anvar Y."/>
            <person name="Smit S."/>
            <person name="Van Straalen N."/>
            <person name="Roelofs D."/>
        </authorList>
    </citation>
    <scope>NUCLEOTIDE SEQUENCE [LARGE SCALE GENOMIC DNA]</scope>
    <source>
        <strain evidence="10 11">VU population</strain>
        <tissue evidence="10">Whole body</tissue>
    </source>
</reference>
<dbReference type="PROSITE" id="PS50240">
    <property type="entry name" value="TRYPSIN_DOM"/>
    <property type="match status" value="1"/>
</dbReference>
<evidence type="ECO:0000256" key="8">
    <source>
        <dbReference type="SAM" id="SignalP"/>
    </source>
</evidence>
<dbReference type="PROSITE" id="PS00134">
    <property type="entry name" value="TRYPSIN_HIS"/>
    <property type="match status" value="1"/>
</dbReference>
<evidence type="ECO:0000256" key="6">
    <source>
        <dbReference type="ARBA" id="ARBA00024195"/>
    </source>
</evidence>
<dbReference type="SMART" id="SM00020">
    <property type="entry name" value="Tryp_SPc"/>
    <property type="match status" value="1"/>
</dbReference>
<proteinExistence type="inferred from homology"/>
<dbReference type="Gene3D" id="2.40.10.10">
    <property type="entry name" value="Trypsin-like serine proteases"/>
    <property type="match status" value="1"/>
</dbReference>
<dbReference type="Pfam" id="PF00089">
    <property type="entry name" value="Trypsin"/>
    <property type="match status" value="1"/>
</dbReference>
<gene>
    <name evidence="10" type="ORF">Fcan01_08262</name>
</gene>
<evidence type="ECO:0000256" key="1">
    <source>
        <dbReference type="ARBA" id="ARBA00004613"/>
    </source>
</evidence>
<evidence type="ECO:0000256" key="5">
    <source>
        <dbReference type="ARBA" id="ARBA00023180"/>
    </source>
</evidence>
<dbReference type="InterPro" id="IPR043504">
    <property type="entry name" value="Peptidase_S1_PA_chymotrypsin"/>
</dbReference>
<dbReference type="InterPro" id="IPR018114">
    <property type="entry name" value="TRYPSIN_HIS"/>
</dbReference>
<dbReference type="InterPro" id="IPR033116">
    <property type="entry name" value="TRYPSIN_SER"/>
</dbReference>
<dbReference type="Proteomes" id="UP000198287">
    <property type="component" value="Unassembled WGS sequence"/>
</dbReference>
<dbReference type="PANTHER" id="PTHR24256">
    <property type="entry name" value="TRYPTASE-RELATED"/>
    <property type="match status" value="1"/>
</dbReference>
<keyword evidence="11" id="KW-1185">Reference proteome</keyword>
<keyword evidence="3 8" id="KW-0732">Signal</keyword>
<dbReference type="PROSITE" id="PS00135">
    <property type="entry name" value="TRYPSIN_SER"/>
    <property type="match status" value="1"/>
</dbReference>
<keyword evidence="7" id="KW-0720">Serine protease</keyword>
<comment type="similarity">
    <text evidence="6">Belongs to the peptidase S1 family. CLIP subfamily.</text>
</comment>
<evidence type="ECO:0000256" key="7">
    <source>
        <dbReference type="RuleBase" id="RU363034"/>
    </source>
</evidence>
<keyword evidence="7" id="KW-0645">Protease</keyword>
<feature type="chain" id="PRO_5013325167" evidence="8">
    <location>
        <begin position="22"/>
        <end position="290"/>
    </location>
</feature>
<dbReference type="GO" id="GO:0005576">
    <property type="term" value="C:extracellular region"/>
    <property type="evidence" value="ECO:0007669"/>
    <property type="project" value="UniProtKB-SubCell"/>
</dbReference>